<dbReference type="Gene3D" id="3.30.40.10">
    <property type="entry name" value="Zinc/RING finger domain, C3HC4 (zinc finger)"/>
    <property type="match status" value="1"/>
</dbReference>
<dbReference type="GO" id="GO:0004386">
    <property type="term" value="F:helicase activity"/>
    <property type="evidence" value="ECO:0007669"/>
    <property type="project" value="UniProtKB-KW"/>
</dbReference>
<evidence type="ECO:0000256" key="10">
    <source>
        <dbReference type="ARBA" id="ARBA00022840"/>
    </source>
</evidence>
<dbReference type="SUPFAM" id="SSF52540">
    <property type="entry name" value="P-loop containing nucleoside triphosphate hydrolases"/>
    <property type="match status" value="2"/>
</dbReference>
<dbReference type="GO" id="GO:0008270">
    <property type="term" value="F:zinc ion binding"/>
    <property type="evidence" value="ECO:0007669"/>
    <property type="project" value="UniProtKB-KW"/>
</dbReference>
<evidence type="ECO:0000256" key="9">
    <source>
        <dbReference type="ARBA" id="ARBA00022833"/>
    </source>
</evidence>
<evidence type="ECO:0000256" key="13">
    <source>
        <dbReference type="PROSITE-ProRule" id="PRU00175"/>
    </source>
</evidence>
<gene>
    <name evidence="20" type="primary">RAD5</name>
    <name evidence="20" type="ORF">TWF106_009927</name>
    <name evidence="19" type="ORF">TWF191_006937</name>
    <name evidence="18" type="ORF">TWF788_005149</name>
</gene>
<comment type="similarity">
    <text evidence="2">Belongs to the SNF2/RAD54 helicase family.</text>
</comment>
<keyword evidence="7" id="KW-0378">Hydrolase</keyword>
<dbReference type="InterPro" id="IPR013083">
    <property type="entry name" value="Znf_RING/FYVE/PHD"/>
</dbReference>
<dbReference type="Pfam" id="PF00271">
    <property type="entry name" value="Helicase_C"/>
    <property type="match status" value="1"/>
</dbReference>
<evidence type="ECO:0000256" key="4">
    <source>
        <dbReference type="ARBA" id="ARBA00022741"/>
    </source>
</evidence>
<evidence type="ECO:0000259" key="16">
    <source>
        <dbReference type="PROSITE" id="PS51192"/>
    </source>
</evidence>
<feature type="compositionally biased region" description="Basic and acidic residues" evidence="14">
    <location>
        <begin position="378"/>
        <end position="387"/>
    </location>
</feature>
<keyword evidence="6 13" id="KW-0863">Zinc-finger</keyword>
<dbReference type="Gene3D" id="3.40.50.10810">
    <property type="entry name" value="Tandem AAA-ATPase domain"/>
    <property type="match status" value="1"/>
</dbReference>
<keyword evidence="4" id="KW-0547">Nucleotide-binding</keyword>
<keyword evidence="5" id="KW-0227">DNA damage</keyword>
<accession>A0A6G1LR89</accession>
<dbReference type="PANTHER" id="PTHR45626:SF22">
    <property type="entry name" value="DNA REPAIR PROTEIN RAD5"/>
    <property type="match status" value="1"/>
</dbReference>
<evidence type="ECO:0000313" key="18">
    <source>
        <dbReference type="EMBL" id="KAF3157856.1"/>
    </source>
</evidence>
<dbReference type="InterPro" id="IPR001841">
    <property type="entry name" value="Znf_RING"/>
</dbReference>
<dbReference type="GO" id="GO:0016818">
    <property type="term" value="F:hydrolase activity, acting on acid anhydrides, in phosphorus-containing anhydrides"/>
    <property type="evidence" value="ECO:0007669"/>
    <property type="project" value="InterPro"/>
</dbReference>
<dbReference type="PANTHER" id="PTHR45626">
    <property type="entry name" value="TRANSCRIPTION TERMINATION FACTOR 2-RELATED"/>
    <property type="match status" value="1"/>
</dbReference>
<dbReference type="CDD" id="cd18793">
    <property type="entry name" value="SF2_C_SNF"/>
    <property type="match status" value="1"/>
</dbReference>
<evidence type="ECO:0000256" key="6">
    <source>
        <dbReference type="ARBA" id="ARBA00022771"/>
    </source>
</evidence>
<evidence type="ECO:0000256" key="12">
    <source>
        <dbReference type="ARBA" id="ARBA00023242"/>
    </source>
</evidence>
<dbReference type="InterPro" id="IPR027417">
    <property type="entry name" value="P-loop_NTPase"/>
</dbReference>
<dbReference type="CDD" id="cd18008">
    <property type="entry name" value="DEXDc_SHPRH-like"/>
    <property type="match status" value="1"/>
</dbReference>
<dbReference type="InterPro" id="IPR014905">
    <property type="entry name" value="HIRAN"/>
</dbReference>
<evidence type="ECO:0000259" key="15">
    <source>
        <dbReference type="PROSITE" id="PS50089"/>
    </source>
</evidence>
<evidence type="ECO:0000313" key="21">
    <source>
        <dbReference type="Proteomes" id="UP000472727"/>
    </source>
</evidence>
<dbReference type="SMART" id="SM00487">
    <property type="entry name" value="DEXDc"/>
    <property type="match status" value="1"/>
</dbReference>
<dbReference type="InterPro" id="IPR000330">
    <property type="entry name" value="SNF2_N"/>
</dbReference>
<evidence type="ECO:0000256" key="14">
    <source>
        <dbReference type="SAM" id="MobiDB-lite"/>
    </source>
</evidence>
<dbReference type="PROSITE" id="PS51194">
    <property type="entry name" value="HELICASE_CTER"/>
    <property type="match status" value="1"/>
</dbReference>
<evidence type="ECO:0000313" key="22">
    <source>
        <dbReference type="Proteomes" id="UP000479691"/>
    </source>
</evidence>
<dbReference type="SMART" id="SM00910">
    <property type="entry name" value="HIRAN"/>
    <property type="match status" value="1"/>
</dbReference>
<dbReference type="GO" id="GO:0005634">
    <property type="term" value="C:nucleus"/>
    <property type="evidence" value="ECO:0007669"/>
    <property type="project" value="UniProtKB-SubCell"/>
</dbReference>
<dbReference type="InterPro" id="IPR001650">
    <property type="entry name" value="Helicase_C-like"/>
</dbReference>
<evidence type="ECO:0000313" key="23">
    <source>
        <dbReference type="Proteomes" id="UP000483672"/>
    </source>
</evidence>
<dbReference type="Proteomes" id="UP000479691">
    <property type="component" value="Unassembled WGS sequence"/>
</dbReference>
<dbReference type="SMART" id="SM00490">
    <property type="entry name" value="HELICc"/>
    <property type="match status" value="1"/>
</dbReference>
<name>A0A6G1LR89_ORBOL</name>
<dbReference type="GO" id="GO:0008094">
    <property type="term" value="F:ATP-dependent activity, acting on DNA"/>
    <property type="evidence" value="ECO:0007669"/>
    <property type="project" value="TreeGrafter"/>
</dbReference>
<evidence type="ECO:0000256" key="8">
    <source>
        <dbReference type="ARBA" id="ARBA00022806"/>
    </source>
</evidence>
<protein>
    <submittedName>
        <fullName evidence="20">DNA helicase rad5</fullName>
    </submittedName>
</protein>
<dbReference type="GO" id="GO:0005524">
    <property type="term" value="F:ATP binding"/>
    <property type="evidence" value="ECO:0007669"/>
    <property type="project" value="UniProtKB-KW"/>
</dbReference>
<dbReference type="InterPro" id="IPR018957">
    <property type="entry name" value="Znf_C3HC4_RING-type"/>
</dbReference>
<evidence type="ECO:0000256" key="11">
    <source>
        <dbReference type="ARBA" id="ARBA00023204"/>
    </source>
</evidence>
<comment type="subcellular location">
    <subcellularLocation>
        <location evidence="1">Nucleus</location>
    </subcellularLocation>
</comment>
<evidence type="ECO:0000313" key="19">
    <source>
        <dbReference type="EMBL" id="KAF3222177.1"/>
    </source>
</evidence>
<dbReference type="SUPFAM" id="SSF57850">
    <property type="entry name" value="RING/U-box"/>
    <property type="match status" value="1"/>
</dbReference>
<dbReference type="EMBL" id="JAABOE010000239">
    <property type="protein sequence ID" value="KAF3157856.1"/>
    <property type="molecule type" value="Genomic_DNA"/>
</dbReference>
<feature type="domain" description="Helicase C-terminal" evidence="17">
    <location>
        <begin position="987"/>
        <end position="1153"/>
    </location>
</feature>
<dbReference type="Pfam" id="PF24975">
    <property type="entry name" value="UBA_Rad5"/>
    <property type="match status" value="1"/>
</dbReference>
<evidence type="ECO:0000256" key="7">
    <source>
        <dbReference type="ARBA" id="ARBA00022801"/>
    </source>
</evidence>
<dbReference type="Pfam" id="PF00097">
    <property type="entry name" value="zf-C3HC4"/>
    <property type="match status" value="1"/>
</dbReference>
<evidence type="ECO:0000259" key="17">
    <source>
        <dbReference type="PROSITE" id="PS51194"/>
    </source>
</evidence>
<dbReference type="Pfam" id="PF08797">
    <property type="entry name" value="HIRAN"/>
    <property type="match status" value="1"/>
</dbReference>
<dbReference type="EMBL" id="WIPF01000040">
    <property type="protein sequence ID" value="KAF3222177.1"/>
    <property type="molecule type" value="Genomic_DNA"/>
</dbReference>
<feature type="compositionally biased region" description="Acidic residues" evidence="14">
    <location>
        <begin position="57"/>
        <end position="69"/>
    </location>
</feature>
<dbReference type="EMBL" id="WIWS01000007">
    <property type="protein sequence ID" value="KAF3227415.1"/>
    <property type="molecule type" value="Genomic_DNA"/>
</dbReference>
<dbReference type="Gene3D" id="3.40.50.300">
    <property type="entry name" value="P-loop containing nucleotide triphosphate hydrolases"/>
    <property type="match status" value="1"/>
</dbReference>
<reference evidence="21 22" key="1">
    <citation type="submission" date="2019-06" db="EMBL/GenBank/DDBJ databases">
        <authorList>
            <person name="Palmer J.M."/>
        </authorList>
    </citation>
    <scope>NUCLEOTIDE SEQUENCE [LARGE SCALE GENOMIC DNA]</scope>
    <source>
        <strain evidence="20 21">TWF106</strain>
        <strain evidence="19 23">TWF191</strain>
        <strain evidence="18 22">TWF788</strain>
    </source>
</reference>
<feature type="region of interest" description="Disordered" evidence="14">
    <location>
        <begin position="1"/>
        <end position="70"/>
    </location>
</feature>
<keyword evidence="9" id="KW-0862">Zinc</keyword>
<feature type="region of interest" description="Disordered" evidence="14">
    <location>
        <begin position="130"/>
        <end position="180"/>
    </location>
</feature>
<evidence type="ECO:0000256" key="2">
    <source>
        <dbReference type="ARBA" id="ARBA00007025"/>
    </source>
</evidence>
<feature type="domain" description="Helicase ATP-binding" evidence="16">
    <location>
        <begin position="507"/>
        <end position="714"/>
    </location>
</feature>
<keyword evidence="10" id="KW-0067">ATP-binding</keyword>
<organism evidence="20 21">
    <name type="scientific">Orbilia oligospora</name>
    <name type="common">Nematode-trapping fungus</name>
    <name type="synonym">Arthrobotrys oligospora</name>
    <dbReference type="NCBI Taxonomy" id="2813651"/>
    <lineage>
        <taxon>Eukaryota</taxon>
        <taxon>Fungi</taxon>
        <taxon>Dikarya</taxon>
        <taxon>Ascomycota</taxon>
        <taxon>Pezizomycotina</taxon>
        <taxon>Orbiliomycetes</taxon>
        <taxon>Orbiliales</taxon>
        <taxon>Orbiliaceae</taxon>
        <taxon>Orbilia</taxon>
    </lineage>
</organism>
<proteinExistence type="inferred from homology"/>
<feature type="region of interest" description="Disordered" evidence="14">
    <location>
        <begin position="378"/>
        <end position="406"/>
    </location>
</feature>
<dbReference type="Proteomes" id="UP000472727">
    <property type="component" value="Unassembled WGS sequence"/>
</dbReference>
<dbReference type="PROSITE" id="PS51192">
    <property type="entry name" value="HELICASE_ATP_BIND_1"/>
    <property type="match status" value="1"/>
</dbReference>
<keyword evidence="11" id="KW-0234">DNA repair</keyword>
<feature type="compositionally biased region" description="Polar residues" evidence="14">
    <location>
        <begin position="158"/>
        <end position="171"/>
    </location>
</feature>
<keyword evidence="12" id="KW-0539">Nucleus</keyword>
<dbReference type="Pfam" id="PF00176">
    <property type="entry name" value="SNF2-rel_dom"/>
    <property type="match status" value="1"/>
</dbReference>
<evidence type="ECO:0000256" key="3">
    <source>
        <dbReference type="ARBA" id="ARBA00022723"/>
    </source>
</evidence>
<dbReference type="GO" id="GO:0003676">
    <property type="term" value="F:nucleic acid binding"/>
    <property type="evidence" value="ECO:0007669"/>
    <property type="project" value="InterPro"/>
</dbReference>
<feature type="domain" description="RING-type" evidence="15">
    <location>
        <begin position="896"/>
        <end position="941"/>
    </location>
</feature>
<dbReference type="PROSITE" id="PS50089">
    <property type="entry name" value="ZF_RING_2"/>
    <property type="match status" value="1"/>
</dbReference>
<dbReference type="GO" id="GO:0006281">
    <property type="term" value="P:DNA repair"/>
    <property type="evidence" value="ECO:0007669"/>
    <property type="project" value="UniProtKB-KW"/>
</dbReference>
<dbReference type="InterPro" id="IPR049730">
    <property type="entry name" value="SNF2/RAD54-like_C"/>
</dbReference>
<feature type="region of interest" description="Disordered" evidence="14">
    <location>
        <begin position="538"/>
        <end position="558"/>
    </location>
</feature>
<dbReference type="Proteomes" id="UP000483672">
    <property type="component" value="Unassembled WGS sequence"/>
</dbReference>
<comment type="caution">
    <text evidence="20">The sequence shown here is derived from an EMBL/GenBank/DDBJ whole genome shotgun (WGS) entry which is preliminary data.</text>
</comment>
<evidence type="ECO:0000256" key="5">
    <source>
        <dbReference type="ARBA" id="ARBA00022763"/>
    </source>
</evidence>
<keyword evidence="3" id="KW-0479">Metal-binding</keyword>
<sequence>MEDTNPHPPKRRRFFAVSSPSPPPEASDPILPSTPLRELHGYAANIDPSSDTTPFAEQDEDTTLEESPEDQFGMSMETAEIKDLSLRFDATMLETVVGELSADVLKRLDDISGGNIERAINMYLDGSWKEAKPSEPKKSGKQSPFDSMLGQNGKRKSSAVTGQSSTAQTPVSDEETAQRLDRMPYERYIGSFGAEGYAVRSGSNLLSHGEEVIIGRQQPQQVQKTVRRGKGRPVTVVSQAASKRKDIVVRFSNSKGEEIGRLPHETAQFVSTLLDQKICSFKAICVYAPEPLRSNETIFLQLKCYMLRQTFAPRALRLTETNRSTGLFETKETEEEKALRLRQTSLVKLFNEIRLFPTSAGQDSKAKRDGLLQVAEMAEEKEKEEAAKGNNTPIKDEEEPQEGKELEQDQLDQLYKKAQTFDFNSPEAEPAETFTMNLRKYQKQALHWMLNKERDKKNEGQEESMHPLWEEYTWPVKDENDKELPTVENQEKFYVNPYSGDLSLKFPVQEQNCLGGILADEMGLGKTIEMLSLIHSNRNEPDTASGTDSKPFSLPRLPKSSDVVEPAPYTTLVVAPMSLLSQWASEAEAASKTGTLKTTIYYGSDKSLDLRAQCSAANAHNAPNLIITSYGVVLSEFTQIANTASGSRATSGGLFSVQFFRIILDEAHNIKNRQSKTAKACYELDALHRWVLTGTPIVNRLEDLFSLVRFLRVEPWSNFAYWRTFITVPFESKDFLRALDVVQTVLEPLVMRRTKDMRQPDGAPLVYLPPKTILIEEIELSKAERAVYDFVYNFVKRSFAENMEAGSVMKSYTTIFAQILRLRQSCCHPTLVRKKEVVADEVEAEAAEAEAKGLTDNMDLQALIDKFTSQENDGGEVNNYGAHVLQQIKEEAQNECPICSDDPIQEMTVTACYHMACKKCLLEVIDHAKRNGNQPRCFNCREPINEKELYEVVKHDPDVAVGGLSGFRENVPEFSLRRIAANKSSAKIDALITNLKRLRRESPGMKSVVFSQFTSFINLIEPALTRERIQFVRFDGGMSQQQRSVVLTKFKAHTGGLVLLISLKAGGVGLNLTEAKRVFMMDPWWSFAIEAQAIDRIHRMGQTDEVIVHRFIVKGSVEERMVHKIQERKKFIASSLGMMSAEEKRAQRIEDIKDLLS</sequence>
<dbReference type="InterPro" id="IPR038718">
    <property type="entry name" value="SNF2-like_sf"/>
</dbReference>
<dbReference type="InterPro" id="IPR050628">
    <property type="entry name" value="SNF2_RAD54_helicase_TF"/>
</dbReference>
<keyword evidence="8 20" id="KW-0347">Helicase</keyword>
<evidence type="ECO:0000256" key="1">
    <source>
        <dbReference type="ARBA" id="ARBA00004123"/>
    </source>
</evidence>
<dbReference type="InterPro" id="IPR014001">
    <property type="entry name" value="Helicase_ATP-bd"/>
</dbReference>
<evidence type="ECO:0000313" key="20">
    <source>
        <dbReference type="EMBL" id="KAF3227415.1"/>
    </source>
</evidence>
<dbReference type="AlphaFoldDB" id="A0A6G1LR89"/>